<dbReference type="EMBL" id="RQTK01000043">
    <property type="protein sequence ID" value="RUS89993.1"/>
    <property type="molecule type" value="Genomic_DNA"/>
</dbReference>
<comment type="caution">
    <text evidence="2">The sequence shown here is derived from an EMBL/GenBank/DDBJ whole genome shotgun (WGS) entry which is preliminary data.</text>
</comment>
<evidence type="ECO:0000313" key="2">
    <source>
        <dbReference type="EMBL" id="RUS89993.1"/>
    </source>
</evidence>
<feature type="compositionally biased region" description="Basic and acidic residues" evidence="1">
    <location>
        <begin position="52"/>
        <end position="62"/>
    </location>
</feature>
<keyword evidence="3" id="KW-1185">Reference proteome</keyword>
<protein>
    <submittedName>
        <fullName evidence="2">Uncharacterized protein</fullName>
    </submittedName>
</protein>
<evidence type="ECO:0000256" key="1">
    <source>
        <dbReference type="SAM" id="MobiDB-lite"/>
    </source>
</evidence>
<dbReference type="AlphaFoldDB" id="A0A433U848"/>
<dbReference type="Proteomes" id="UP000271974">
    <property type="component" value="Unassembled WGS sequence"/>
</dbReference>
<gene>
    <name evidence="2" type="ORF">EGW08_002260</name>
</gene>
<accession>A0A433U848</accession>
<proteinExistence type="predicted"/>
<name>A0A433U848_ELYCH</name>
<evidence type="ECO:0000313" key="3">
    <source>
        <dbReference type="Proteomes" id="UP000271974"/>
    </source>
</evidence>
<dbReference type="OrthoDB" id="6139141at2759"/>
<feature type="region of interest" description="Disordered" evidence="1">
    <location>
        <begin position="40"/>
        <end position="62"/>
    </location>
</feature>
<sequence>MLEGVHDSVVKTVQPTIEAGKKRKVVKDVDQAYHDRINNTTLKQNGRGPYLQKRETPEPNQREELRDAGYKFVMPVEIGARGFVGSTAYDPLTELSMCDNKRTCVSSNLLRPSSEDASDLELSGKEFHDIRNFPNSREAGPWCESTMSSPVMVYSDVTVVVENATYRLTNGTEGVENATYRLTNGTEGDQGEATHGGQPERTMFIQIADGKFSLSPDEDLKQGVNNIT</sequence>
<reference evidence="2 3" key="1">
    <citation type="submission" date="2019-01" db="EMBL/GenBank/DDBJ databases">
        <title>A draft genome assembly of the solar-powered sea slug Elysia chlorotica.</title>
        <authorList>
            <person name="Cai H."/>
            <person name="Li Q."/>
            <person name="Fang X."/>
            <person name="Li J."/>
            <person name="Curtis N.E."/>
            <person name="Altenburger A."/>
            <person name="Shibata T."/>
            <person name="Feng M."/>
            <person name="Maeda T."/>
            <person name="Schwartz J.A."/>
            <person name="Shigenobu S."/>
            <person name="Lundholm N."/>
            <person name="Nishiyama T."/>
            <person name="Yang H."/>
            <person name="Hasebe M."/>
            <person name="Li S."/>
            <person name="Pierce S.K."/>
            <person name="Wang J."/>
        </authorList>
    </citation>
    <scope>NUCLEOTIDE SEQUENCE [LARGE SCALE GENOMIC DNA]</scope>
    <source>
        <strain evidence="2">EC2010</strain>
        <tissue evidence="2">Whole organism of an adult</tissue>
    </source>
</reference>
<organism evidence="2 3">
    <name type="scientific">Elysia chlorotica</name>
    <name type="common">Eastern emerald elysia</name>
    <name type="synonym">Sea slug</name>
    <dbReference type="NCBI Taxonomy" id="188477"/>
    <lineage>
        <taxon>Eukaryota</taxon>
        <taxon>Metazoa</taxon>
        <taxon>Spiralia</taxon>
        <taxon>Lophotrochozoa</taxon>
        <taxon>Mollusca</taxon>
        <taxon>Gastropoda</taxon>
        <taxon>Heterobranchia</taxon>
        <taxon>Euthyneura</taxon>
        <taxon>Panpulmonata</taxon>
        <taxon>Sacoglossa</taxon>
        <taxon>Placobranchoidea</taxon>
        <taxon>Plakobranchidae</taxon>
        <taxon>Elysia</taxon>
    </lineage>
</organism>